<evidence type="ECO:0000256" key="2">
    <source>
        <dbReference type="ARBA" id="ARBA00005417"/>
    </source>
</evidence>
<dbReference type="SMART" id="SM00382">
    <property type="entry name" value="AAA"/>
    <property type="match status" value="1"/>
</dbReference>
<dbReference type="InterPro" id="IPR050388">
    <property type="entry name" value="ABC_Ni/Peptide_Import"/>
</dbReference>
<dbReference type="SUPFAM" id="SSF52540">
    <property type="entry name" value="P-loop containing nucleoside triphosphate hydrolases"/>
    <property type="match status" value="1"/>
</dbReference>
<comment type="similarity">
    <text evidence="2">Belongs to the ABC transporter superfamily.</text>
</comment>
<name>A0ABT8A2Q3_9PROT</name>
<dbReference type="RefSeq" id="WP_290315812.1">
    <property type="nucleotide sequence ID" value="NZ_JAUFPN010000059.1"/>
</dbReference>
<dbReference type="CDD" id="cd03257">
    <property type="entry name" value="ABC_NikE_OppD_transporters"/>
    <property type="match status" value="1"/>
</dbReference>
<feature type="domain" description="ABC transporter" evidence="8">
    <location>
        <begin position="24"/>
        <end position="270"/>
    </location>
</feature>
<evidence type="ECO:0000313" key="9">
    <source>
        <dbReference type="EMBL" id="MDN3564022.1"/>
    </source>
</evidence>
<comment type="caution">
    <text evidence="9">The sequence shown here is derived from an EMBL/GenBank/DDBJ whole genome shotgun (WGS) entry which is preliminary data.</text>
</comment>
<keyword evidence="5" id="KW-0547">Nucleotide-binding</keyword>
<evidence type="ECO:0000313" key="10">
    <source>
        <dbReference type="Proteomes" id="UP001529369"/>
    </source>
</evidence>
<keyword evidence="10" id="KW-1185">Reference proteome</keyword>
<proteinExistence type="inferred from homology"/>
<evidence type="ECO:0000259" key="8">
    <source>
        <dbReference type="PROSITE" id="PS50893"/>
    </source>
</evidence>
<dbReference type="PANTHER" id="PTHR43297">
    <property type="entry name" value="OLIGOPEPTIDE TRANSPORT ATP-BINDING PROTEIN APPD"/>
    <property type="match status" value="1"/>
</dbReference>
<evidence type="ECO:0000256" key="6">
    <source>
        <dbReference type="ARBA" id="ARBA00022840"/>
    </source>
</evidence>
<organism evidence="9 10">
    <name type="scientific">Paeniroseomonas aquatica</name>
    <dbReference type="NCBI Taxonomy" id="373043"/>
    <lineage>
        <taxon>Bacteria</taxon>
        <taxon>Pseudomonadati</taxon>
        <taxon>Pseudomonadota</taxon>
        <taxon>Alphaproteobacteria</taxon>
        <taxon>Acetobacterales</taxon>
        <taxon>Acetobacteraceae</taxon>
        <taxon>Paeniroseomonas</taxon>
    </lineage>
</organism>
<dbReference type="InterPro" id="IPR003439">
    <property type="entry name" value="ABC_transporter-like_ATP-bd"/>
</dbReference>
<evidence type="ECO:0000256" key="1">
    <source>
        <dbReference type="ARBA" id="ARBA00004417"/>
    </source>
</evidence>
<sequence length="340" mass="35822">MASDRGAPQARSVNRPPPEAKSLLEIEGLRVTFGQTAAVRGASFSVARGETHCVVGESGCGKSVTALAVMDLLVQGAQRSADRLQFGGEDLLTLPAKRMAALRGDRMAMIFQEPMTSLNPAYTIGSQMAEVFTRHRGGGRAAALERAAGLLGRVGITAPGMRLGQFPHQLSGGLRQRVMIAMALMCDPELLIADEPTTALDVTVQAQILRLLAELQRDLGLAILLITHDLGIVARIADKVSVMYAGEVVESGATAPIFAAPSHPYTRGLLRCVPVPGKVKRDELLGSIPGVVPRIPPGFVGCGFRDRCEHAVAGCAAPVPRQNAGGGHEYLCRLAPGWAA</sequence>
<accession>A0ABT8A2Q3</accession>
<dbReference type="InterPro" id="IPR003593">
    <property type="entry name" value="AAA+_ATPase"/>
</dbReference>
<dbReference type="InterPro" id="IPR013563">
    <property type="entry name" value="Oligopep_ABC_C"/>
</dbReference>
<keyword evidence="6 9" id="KW-0067">ATP-binding</keyword>
<keyword evidence="3" id="KW-0813">Transport</keyword>
<evidence type="ECO:0000256" key="3">
    <source>
        <dbReference type="ARBA" id="ARBA00022448"/>
    </source>
</evidence>
<dbReference type="PANTHER" id="PTHR43297:SF2">
    <property type="entry name" value="DIPEPTIDE TRANSPORT ATP-BINDING PROTEIN DPPD"/>
    <property type="match status" value="1"/>
</dbReference>
<dbReference type="InterPro" id="IPR027417">
    <property type="entry name" value="P-loop_NTPase"/>
</dbReference>
<comment type="subcellular location">
    <subcellularLocation>
        <location evidence="1">Cell inner membrane</location>
        <topology evidence="1">Peripheral membrane protein</topology>
    </subcellularLocation>
</comment>
<keyword evidence="4" id="KW-1003">Cell membrane</keyword>
<dbReference type="PROSITE" id="PS50893">
    <property type="entry name" value="ABC_TRANSPORTER_2"/>
    <property type="match status" value="1"/>
</dbReference>
<dbReference type="Pfam" id="PF00005">
    <property type="entry name" value="ABC_tran"/>
    <property type="match status" value="1"/>
</dbReference>
<evidence type="ECO:0000256" key="4">
    <source>
        <dbReference type="ARBA" id="ARBA00022475"/>
    </source>
</evidence>
<protein>
    <submittedName>
        <fullName evidence="9">ABC transporter ATP-binding protein</fullName>
    </submittedName>
</protein>
<dbReference type="NCBIfam" id="TIGR01727">
    <property type="entry name" value="oligo_HPY"/>
    <property type="match status" value="1"/>
</dbReference>
<keyword evidence="7" id="KW-0472">Membrane</keyword>
<gene>
    <name evidence="9" type="ORF">QWZ14_06480</name>
</gene>
<dbReference type="GO" id="GO:0005524">
    <property type="term" value="F:ATP binding"/>
    <property type="evidence" value="ECO:0007669"/>
    <property type="project" value="UniProtKB-KW"/>
</dbReference>
<evidence type="ECO:0000256" key="7">
    <source>
        <dbReference type="ARBA" id="ARBA00023136"/>
    </source>
</evidence>
<dbReference type="EMBL" id="JAUFPN010000059">
    <property type="protein sequence ID" value="MDN3564022.1"/>
    <property type="molecule type" value="Genomic_DNA"/>
</dbReference>
<dbReference type="Gene3D" id="3.40.50.300">
    <property type="entry name" value="P-loop containing nucleotide triphosphate hydrolases"/>
    <property type="match status" value="1"/>
</dbReference>
<dbReference type="Pfam" id="PF08352">
    <property type="entry name" value="oligo_HPY"/>
    <property type="match status" value="1"/>
</dbReference>
<reference evidence="10" key="1">
    <citation type="journal article" date="2019" name="Int. J. Syst. Evol. Microbiol.">
        <title>The Global Catalogue of Microorganisms (GCM) 10K type strain sequencing project: providing services to taxonomists for standard genome sequencing and annotation.</title>
        <authorList>
            <consortium name="The Broad Institute Genomics Platform"/>
            <consortium name="The Broad Institute Genome Sequencing Center for Infectious Disease"/>
            <person name="Wu L."/>
            <person name="Ma J."/>
        </authorList>
    </citation>
    <scope>NUCLEOTIDE SEQUENCE [LARGE SCALE GENOMIC DNA]</scope>
    <source>
        <strain evidence="10">CECT 7131</strain>
    </source>
</reference>
<evidence type="ECO:0000256" key="5">
    <source>
        <dbReference type="ARBA" id="ARBA00022741"/>
    </source>
</evidence>
<dbReference type="Proteomes" id="UP001529369">
    <property type="component" value="Unassembled WGS sequence"/>
</dbReference>